<keyword evidence="3" id="KW-0472">Membrane</keyword>
<comment type="caution">
    <text evidence="4">The sequence shown here is derived from an EMBL/GenBank/DDBJ whole genome shotgun (WGS) entry which is preliminary data.</text>
</comment>
<dbReference type="AlphaFoldDB" id="A0A432YE28"/>
<evidence type="ECO:0000256" key="2">
    <source>
        <dbReference type="SAM" id="MobiDB-lite"/>
    </source>
</evidence>
<protein>
    <recommendedName>
        <fullName evidence="6">Heme biosynthesis operon protein HemX</fullName>
    </recommendedName>
</protein>
<keyword evidence="5" id="KW-1185">Reference proteome</keyword>
<keyword evidence="3" id="KW-0812">Transmembrane</keyword>
<evidence type="ECO:0000313" key="4">
    <source>
        <dbReference type="EMBL" id="RUO59092.1"/>
    </source>
</evidence>
<dbReference type="Proteomes" id="UP000288127">
    <property type="component" value="Unassembled WGS sequence"/>
</dbReference>
<evidence type="ECO:0000256" key="3">
    <source>
        <dbReference type="SAM" id="Phobius"/>
    </source>
</evidence>
<dbReference type="PANTHER" id="PTHR38043">
    <property type="entry name" value="PROTEIN HEMX"/>
    <property type="match status" value="1"/>
</dbReference>
<dbReference type="EMBL" id="PIPZ01000003">
    <property type="protein sequence ID" value="RUO59092.1"/>
    <property type="molecule type" value="Genomic_DNA"/>
</dbReference>
<dbReference type="OrthoDB" id="6236297at2"/>
<dbReference type="Pfam" id="PF04375">
    <property type="entry name" value="HemX"/>
    <property type="match status" value="1"/>
</dbReference>
<dbReference type="PANTHER" id="PTHR38043:SF1">
    <property type="entry name" value="PROTEIN HEMX"/>
    <property type="match status" value="1"/>
</dbReference>
<keyword evidence="1" id="KW-0175">Coiled coil</keyword>
<organism evidence="4 5">
    <name type="scientific">Pseudidiomarina marina</name>
    <dbReference type="NCBI Taxonomy" id="502366"/>
    <lineage>
        <taxon>Bacteria</taxon>
        <taxon>Pseudomonadati</taxon>
        <taxon>Pseudomonadota</taxon>
        <taxon>Gammaproteobacteria</taxon>
        <taxon>Alteromonadales</taxon>
        <taxon>Idiomarinaceae</taxon>
        <taxon>Pseudidiomarina</taxon>
    </lineage>
</organism>
<sequence length="422" mass="46869">MSESKKQKSATNEQAKTPAEKQSATETAPQKTEAPTVKATSAATEDTAKKGSENAAVDKTKPAPKPIPKDATKNPKRNSALIAWLIVVLLAAVIIVAIWFGYTRIWPLHQQQIASMAQQQDTSAATIEELQGRLDNLEQAVNATVRLSIEDLEQRVDSQIGRQQQIIDDYQLAVQSVQAELANLDISQESNWRIYEARNLAERAATKLWIENDSAAALAFLQLAQSHIVALDNPAHLQARQALANDIAQLEQLPESQIETVSLKLGTLRDQVARTQWYQQLGMSDENTDAPTEDTWLSNLKRSFNTLLQQFVRIQRRDTPVEPMIADAYFDVLQQRLLLQLQLGQQAAMNGSQAVYEASLNEAVTLLNDVQGQVNEADLNRFIDELKALQVIQLQPEYPTELSATTQLERLANQISQTNQGG</sequence>
<feature type="coiled-coil region" evidence="1">
    <location>
        <begin position="120"/>
        <end position="187"/>
    </location>
</feature>
<evidence type="ECO:0000256" key="1">
    <source>
        <dbReference type="SAM" id="Coils"/>
    </source>
</evidence>
<keyword evidence="3" id="KW-1133">Transmembrane helix</keyword>
<feature type="region of interest" description="Disordered" evidence="2">
    <location>
        <begin position="1"/>
        <end position="74"/>
    </location>
</feature>
<feature type="compositionally biased region" description="Basic and acidic residues" evidence="2">
    <location>
        <begin position="46"/>
        <end position="73"/>
    </location>
</feature>
<feature type="compositionally biased region" description="Polar residues" evidence="2">
    <location>
        <begin position="7"/>
        <end position="30"/>
    </location>
</feature>
<evidence type="ECO:0000313" key="5">
    <source>
        <dbReference type="Proteomes" id="UP000288127"/>
    </source>
</evidence>
<proteinExistence type="predicted"/>
<accession>A0A432YE28</accession>
<dbReference type="RefSeq" id="WP_126759938.1">
    <property type="nucleotide sequence ID" value="NZ_PIPZ01000003.1"/>
</dbReference>
<evidence type="ECO:0008006" key="6">
    <source>
        <dbReference type="Google" id="ProtNLM"/>
    </source>
</evidence>
<reference evidence="5" key="1">
    <citation type="journal article" date="2018" name="Front. Microbiol.">
        <title>Genome-Based Analysis Reveals the Taxonomy and Diversity of the Family Idiomarinaceae.</title>
        <authorList>
            <person name="Liu Y."/>
            <person name="Lai Q."/>
            <person name="Shao Z."/>
        </authorList>
    </citation>
    <scope>NUCLEOTIDE SEQUENCE [LARGE SCALE GENOMIC DNA]</scope>
    <source>
        <strain evidence="5">PIM1</strain>
    </source>
</reference>
<dbReference type="InterPro" id="IPR007470">
    <property type="entry name" value="HemX"/>
</dbReference>
<name>A0A432YE28_9GAMM</name>
<feature type="transmembrane region" description="Helical" evidence="3">
    <location>
        <begin position="81"/>
        <end position="102"/>
    </location>
</feature>
<gene>
    <name evidence="4" type="ORF">CWI76_08595</name>
</gene>